<dbReference type="SMART" id="SM00387">
    <property type="entry name" value="HATPase_c"/>
    <property type="match status" value="1"/>
</dbReference>
<keyword evidence="4" id="KW-0175">Coiled coil</keyword>
<keyword evidence="3" id="KW-0597">Phosphoprotein</keyword>
<reference evidence="9" key="1">
    <citation type="submission" date="2016-10" db="EMBL/GenBank/DDBJ databases">
        <authorList>
            <person name="Varghese N."/>
            <person name="Submissions S."/>
        </authorList>
    </citation>
    <scope>NUCLEOTIDE SEQUENCE [LARGE SCALE GENOMIC DNA]</scope>
    <source>
        <strain evidence="9">Gh-48</strain>
    </source>
</reference>
<dbReference type="RefSeq" id="WP_091216414.1">
    <property type="nucleotide sequence ID" value="NZ_FOCL01000009.1"/>
</dbReference>
<dbReference type="Gene3D" id="1.10.287.130">
    <property type="match status" value="1"/>
</dbReference>
<dbReference type="InterPro" id="IPR036890">
    <property type="entry name" value="HATPase_C_sf"/>
</dbReference>
<dbReference type="Gene3D" id="3.30.565.10">
    <property type="entry name" value="Histidine kinase-like ATPase, C-terminal domain"/>
    <property type="match status" value="1"/>
</dbReference>
<organism evidence="8 9">
    <name type="scientific">Mucilaginibacter gossypiicola</name>
    <dbReference type="NCBI Taxonomy" id="551995"/>
    <lineage>
        <taxon>Bacteria</taxon>
        <taxon>Pseudomonadati</taxon>
        <taxon>Bacteroidota</taxon>
        <taxon>Sphingobacteriia</taxon>
        <taxon>Sphingobacteriales</taxon>
        <taxon>Sphingobacteriaceae</taxon>
        <taxon>Mucilaginibacter</taxon>
    </lineage>
</organism>
<evidence type="ECO:0000256" key="5">
    <source>
        <dbReference type="SAM" id="Phobius"/>
    </source>
</evidence>
<dbReference type="InterPro" id="IPR005467">
    <property type="entry name" value="His_kinase_dom"/>
</dbReference>
<evidence type="ECO:0000256" key="2">
    <source>
        <dbReference type="ARBA" id="ARBA00012438"/>
    </source>
</evidence>
<dbReference type="InterPro" id="IPR003594">
    <property type="entry name" value="HATPase_dom"/>
</dbReference>
<dbReference type="Pfam" id="PF07494">
    <property type="entry name" value="Reg_prop"/>
    <property type="match status" value="4"/>
</dbReference>
<comment type="catalytic activity">
    <reaction evidence="1">
        <text>ATP + protein L-histidine = ADP + protein N-phospho-L-histidine.</text>
        <dbReference type="EC" id="2.7.13.3"/>
    </reaction>
</comment>
<evidence type="ECO:0000313" key="9">
    <source>
        <dbReference type="Proteomes" id="UP000198942"/>
    </source>
</evidence>
<dbReference type="InterPro" id="IPR003661">
    <property type="entry name" value="HisK_dim/P_dom"/>
</dbReference>
<dbReference type="InterPro" id="IPR011123">
    <property type="entry name" value="Y_Y_Y"/>
</dbReference>
<dbReference type="InterPro" id="IPR013783">
    <property type="entry name" value="Ig-like_fold"/>
</dbReference>
<sequence length="1188" mass="133859">MKKITLLILCCCLSLYAGAQSARLYFDRLDIKKGLPESNVGSIIEDSQGYMWFSTQNGLVRYDGYHYKVYKLGSPKLNKQVSTLVFDILEDHNKTLWVTTLANGIFRYNRTTDSFTQYSYPASITYGQLIMGVIDKAGNLWGRFESEINGQNIMKFEPSTGQYQLFGNRQKGIHHIGATVYYNPVKTADGNIWFGSNNGIYRYNGAGKGFSAYLTSNDTAKMRAANPIYEAKSEPGVLYMNTFHGRDEALKFARYNIRTGTLKEYGQANAKDSLLSAGIYSFYEDKSKRLWIGTNKGLSKFDRQTRTFSNYAPVDTISAVNKNLFISFRETQDGKLWISSSAGLVYFDPLTSAFKRYLTDPDDPGAIPSLGIGGKTVDHTNTLWVGFGNAGVARVNKLKSAFTIFKGSPAKTGTYPGKLVAIKTWPNGDAWLTTRQGIYKGNIITNQYQKVYNVSPNEGYFPGFCYGQNNTLYVATESGLLVYNTITGKKEKYSSIPGDTTSLSSNFIHTLFQDHTGILWIAVDVNAGICSFNPVTKKFTRYPHRDSYEKITSKNKYALDDNRAITFYEDHENNLWIGTNFGGLNRFDRKTGRFISYFNNDTRNAVCVDNIFEDKTGRLWVGTYLDGIFEFDRKKEAYVRHFNEDSGLIFNSVMGINEDNEGRLWVITERGFTRIDTRTMKLKNFFMDDILPGKDIFRGIDNVNKLTDGRMAFPLNNGIAVFNPEDLNDSPYLPIVHIEDVIYSNPSASEKAFNKTLAYGHKTLEIPYDQNRVQIDYIGLQYDNPEQNVYAYKLEGYDKNWVNAGTDRWVTYNNLSAGTYVFRVKAANSSGKWNNTGDSITIIIATAWYLRWWAWLIYVILFASAVYAFIAYRSRHLKRENQLLEEKVQQRTNDLSLANKELSEQQEEITTQRDRLAEAVDNLKTTQQQLIQAEKLASLGELTAGIAHEIQNPLNFVNNFSEVSIELIDEMETELTNGDTEEAKAIAADIKLNLEKIHHHGQRADGIVKNMLQHSRAGSGSKEPVNINNLTGEYFKLAYNGLRAKDKTFNTTLTTNFDENLPLINIVQQDIGRVLLNLFNNAFYAVHQKQKTIGEAYKPEVIVTTVALPTIGKASSVIVSVRDNGMGIPDSIKEKIMQPFFTTKPTGQGTGLGLSLSYDIVVKGHGGKIEIDSKEGEYTVFTVTLPVG</sequence>
<name>A0A1H8QN84_9SPHI</name>
<gene>
    <name evidence="8" type="ORF">SAMN05192574_10961</name>
</gene>
<dbReference type="Pfam" id="PF02518">
    <property type="entry name" value="HATPase_c"/>
    <property type="match status" value="1"/>
</dbReference>
<dbReference type="InterPro" id="IPR015943">
    <property type="entry name" value="WD40/YVTN_repeat-like_dom_sf"/>
</dbReference>
<dbReference type="OrthoDB" id="9809670at2"/>
<accession>A0A1H8QN84</accession>
<feature type="transmembrane region" description="Helical" evidence="5">
    <location>
        <begin position="852"/>
        <end position="872"/>
    </location>
</feature>
<evidence type="ECO:0000259" key="7">
    <source>
        <dbReference type="PROSITE" id="PS50109"/>
    </source>
</evidence>
<keyword evidence="9" id="KW-1185">Reference proteome</keyword>
<dbReference type="Gene3D" id="2.60.40.10">
    <property type="entry name" value="Immunoglobulins"/>
    <property type="match status" value="1"/>
</dbReference>
<keyword evidence="5" id="KW-0472">Membrane</keyword>
<feature type="coiled-coil region" evidence="4">
    <location>
        <begin position="874"/>
        <end position="936"/>
    </location>
</feature>
<dbReference type="Gene3D" id="2.130.10.10">
    <property type="entry name" value="YVTN repeat-like/Quinoprotein amine dehydrogenase"/>
    <property type="match status" value="4"/>
</dbReference>
<dbReference type="Proteomes" id="UP000198942">
    <property type="component" value="Unassembled WGS sequence"/>
</dbReference>
<dbReference type="SUPFAM" id="SSF63829">
    <property type="entry name" value="Calcium-dependent phosphotriesterase"/>
    <property type="match status" value="3"/>
</dbReference>
<dbReference type="CDD" id="cd00082">
    <property type="entry name" value="HisKA"/>
    <property type="match status" value="1"/>
</dbReference>
<dbReference type="GO" id="GO:0000155">
    <property type="term" value="F:phosphorelay sensor kinase activity"/>
    <property type="evidence" value="ECO:0007669"/>
    <property type="project" value="InterPro"/>
</dbReference>
<evidence type="ECO:0000313" key="8">
    <source>
        <dbReference type="EMBL" id="SEO55283.1"/>
    </source>
</evidence>
<dbReference type="InterPro" id="IPR036097">
    <property type="entry name" value="HisK_dim/P_sf"/>
</dbReference>
<evidence type="ECO:0000256" key="1">
    <source>
        <dbReference type="ARBA" id="ARBA00000085"/>
    </source>
</evidence>
<dbReference type="Pfam" id="PF00512">
    <property type="entry name" value="HisKA"/>
    <property type="match status" value="1"/>
</dbReference>
<keyword evidence="5" id="KW-1133">Transmembrane helix</keyword>
<evidence type="ECO:0000256" key="3">
    <source>
        <dbReference type="ARBA" id="ARBA00022553"/>
    </source>
</evidence>
<dbReference type="Pfam" id="PF07495">
    <property type="entry name" value="Y_Y_Y"/>
    <property type="match status" value="1"/>
</dbReference>
<protein>
    <recommendedName>
        <fullName evidence="2">histidine kinase</fullName>
        <ecNumber evidence="2">2.7.13.3</ecNumber>
    </recommendedName>
</protein>
<dbReference type="SMART" id="SM00388">
    <property type="entry name" value="HisKA"/>
    <property type="match status" value="1"/>
</dbReference>
<dbReference type="PRINTS" id="PR00344">
    <property type="entry name" value="BCTRLSENSOR"/>
</dbReference>
<dbReference type="PANTHER" id="PTHR43547">
    <property type="entry name" value="TWO-COMPONENT HISTIDINE KINASE"/>
    <property type="match status" value="1"/>
</dbReference>
<proteinExistence type="predicted"/>
<dbReference type="InterPro" id="IPR004358">
    <property type="entry name" value="Sig_transdc_His_kin-like_C"/>
</dbReference>
<feature type="signal peptide" evidence="6">
    <location>
        <begin position="1"/>
        <end position="19"/>
    </location>
</feature>
<dbReference type="STRING" id="551995.SAMN05192574_10961"/>
<dbReference type="EC" id="2.7.13.3" evidence="2"/>
<evidence type="ECO:0000256" key="6">
    <source>
        <dbReference type="SAM" id="SignalP"/>
    </source>
</evidence>
<dbReference type="PROSITE" id="PS50109">
    <property type="entry name" value="HIS_KIN"/>
    <property type="match status" value="1"/>
</dbReference>
<dbReference type="SUPFAM" id="SSF47384">
    <property type="entry name" value="Homodimeric domain of signal transducing histidine kinase"/>
    <property type="match status" value="1"/>
</dbReference>
<keyword evidence="5" id="KW-0812">Transmembrane</keyword>
<evidence type="ECO:0000256" key="4">
    <source>
        <dbReference type="SAM" id="Coils"/>
    </source>
</evidence>
<feature type="chain" id="PRO_5011772138" description="histidine kinase" evidence="6">
    <location>
        <begin position="20"/>
        <end position="1188"/>
    </location>
</feature>
<feature type="domain" description="Histidine kinase" evidence="7">
    <location>
        <begin position="945"/>
        <end position="1188"/>
    </location>
</feature>
<dbReference type="InterPro" id="IPR011110">
    <property type="entry name" value="Reg_prop"/>
</dbReference>
<dbReference type="AlphaFoldDB" id="A0A1H8QN84"/>
<dbReference type="EMBL" id="FOCL01000009">
    <property type="protein sequence ID" value="SEO55283.1"/>
    <property type="molecule type" value="Genomic_DNA"/>
</dbReference>
<keyword evidence="6" id="KW-0732">Signal</keyword>
<dbReference type="PANTHER" id="PTHR43547:SF2">
    <property type="entry name" value="HYBRID SIGNAL TRANSDUCTION HISTIDINE KINASE C"/>
    <property type="match status" value="1"/>
</dbReference>
<dbReference type="SUPFAM" id="SSF55874">
    <property type="entry name" value="ATPase domain of HSP90 chaperone/DNA topoisomerase II/histidine kinase"/>
    <property type="match status" value="1"/>
</dbReference>